<dbReference type="InterPro" id="IPR052517">
    <property type="entry name" value="GlcG_carb_metab_protein"/>
</dbReference>
<evidence type="ECO:0000313" key="2">
    <source>
        <dbReference type="EMBL" id="SPS05455.1"/>
    </source>
</evidence>
<dbReference type="PANTHER" id="PTHR34309">
    <property type="entry name" value="SLR1406 PROTEIN"/>
    <property type="match status" value="1"/>
</dbReference>
<keyword evidence="1" id="KW-0732">Signal</keyword>
<sequence length="163" mass="16968">MIARITCTLIFTILASTGNAHAQIRTVHDIPTALAVEAVSTAVADCSSKGYSVSAAVVDRSGQLKALQRADNAGPHTIETSRRKAYTSLSLRTSTAKLMETTQKNPAAANLVYIPDFMVLGGGLPIQLEGEIIGGIGIGGAPGGHLDEQCAEAGIARIKDRLK</sequence>
<accession>A0A2X0SKJ0</accession>
<reference evidence="2" key="1">
    <citation type="submission" date="2018-05" db="EMBL/GenBank/DDBJ databases">
        <authorList>
            <person name="Lanie J.A."/>
            <person name="Ng W.-L."/>
            <person name="Kazmierczak K.M."/>
            <person name="Andrzejewski T.M."/>
            <person name="Davidsen T.M."/>
            <person name="Wayne K.J."/>
            <person name="Tettelin H."/>
            <person name="Glass J.I."/>
            <person name="Rusch D."/>
            <person name="Podicherti R."/>
            <person name="Tsui H.-C.T."/>
            <person name="Winkler M.E."/>
        </authorList>
    </citation>
    <scope>NUCLEOTIDE SEQUENCE</scope>
    <source>
        <strain evidence="2">KNB</strain>
    </source>
</reference>
<evidence type="ECO:0008006" key="3">
    <source>
        <dbReference type="Google" id="ProtNLM"/>
    </source>
</evidence>
<dbReference type="InterPro" id="IPR038084">
    <property type="entry name" value="PduO/GlcC-like_sf"/>
</dbReference>
<dbReference type="SUPFAM" id="SSF143744">
    <property type="entry name" value="GlcG-like"/>
    <property type="match status" value="1"/>
</dbReference>
<feature type="chain" id="PRO_5016002185" description="Heme-binding protein" evidence="1">
    <location>
        <begin position="23"/>
        <end position="163"/>
    </location>
</feature>
<proteinExistence type="predicted"/>
<dbReference type="AlphaFoldDB" id="A0A2X0SKJ0"/>
<name>A0A2X0SKJ0_9PROT</name>
<feature type="signal peptide" evidence="1">
    <location>
        <begin position="1"/>
        <end position="22"/>
    </location>
</feature>
<dbReference type="Pfam" id="PF03928">
    <property type="entry name" value="HbpS-like"/>
    <property type="match status" value="1"/>
</dbReference>
<protein>
    <recommendedName>
        <fullName evidence="3">Heme-binding protein</fullName>
    </recommendedName>
</protein>
<evidence type="ECO:0000256" key="1">
    <source>
        <dbReference type="SAM" id="SignalP"/>
    </source>
</evidence>
<dbReference type="PANTHER" id="PTHR34309:SF10">
    <property type="entry name" value="SLR1406 PROTEIN"/>
    <property type="match status" value="1"/>
</dbReference>
<gene>
    <name evidence="2" type="ORF">NITFAB_1045</name>
</gene>
<dbReference type="InterPro" id="IPR005624">
    <property type="entry name" value="PduO/GlcC-like"/>
</dbReference>
<dbReference type="EMBL" id="LS423452">
    <property type="protein sequence ID" value="SPS05455.1"/>
    <property type="molecule type" value="Genomic_DNA"/>
</dbReference>
<dbReference type="Gene3D" id="3.30.450.150">
    <property type="entry name" value="Haem-degrading domain"/>
    <property type="match status" value="1"/>
</dbReference>
<organism evidence="2">
    <name type="scientific">Candidatus Nitrotoga fabula</name>
    <dbReference type="NCBI Taxonomy" id="2182327"/>
    <lineage>
        <taxon>Bacteria</taxon>
        <taxon>Pseudomonadati</taxon>
        <taxon>Pseudomonadota</taxon>
        <taxon>Betaproteobacteria</taxon>
        <taxon>Nitrosomonadales</taxon>
        <taxon>Gallionellaceae</taxon>
        <taxon>Candidatus Nitrotoga</taxon>
    </lineage>
</organism>